<evidence type="ECO:0000313" key="1">
    <source>
        <dbReference type="EMBL" id="SMC29603.1"/>
    </source>
</evidence>
<dbReference type="STRING" id="1121001.SAMN02745857_03948"/>
<gene>
    <name evidence="1" type="ORF">SAMN02745857_03948</name>
</gene>
<proteinExistence type="predicted"/>
<name>A0A1W1Y0B2_9NEIS</name>
<sequence length="173" mass="18988">MLARDIPARLSVSGAPYSSVYQRQPGSLRDPTLYCWFNIEDEGGLDVSPHVSIHIDGNNLFNEMHISFSVLWAGGFGGETTRRSLSFFFLVKEGKVVFTKDNSMSFGRSRSGELLEQVSADSMPSLVRDMTQFAQAFVNKARGPGLPPPRVIDKGPREYIPGYSRTGPGAGLL</sequence>
<evidence type="ECO:0000313" key="2">
    <source>
        <dbReference type="Proteomes" id="UP000192761"/>
    </source>
</evidence>
<dbReference type="OrthoDB" id="9827903at2"/>
<dbReference type="Proteomes" id="UP000192761">
    <property type="component" value="Unassembled WGS sequence"/>
</dbReference>
<dbReference type="AlphaFoldDB" id="A0A1W1Y0B2"/>
<dbReference type="RefSeq" id="WP_139799012.1">
    <property type="nucleotide sequence ID" value="NZ_FWXD01000038.1"/>
</dbReference>
<accession>A0A1W1Y0B2</accession>
<keyword evidence="2" id="KW-1185">Reference proteome</keyword>
<protein>
    <submittedName>
        <fullName evidence="1">Uncharacterized protein</fullName>
    </submittedName>
</protein>
<dbReference type="EMBL" id="FWXD01000038">
    <property type="protein sequence ID" value="SMC29603.1"/>
    <property type="molecule type" value="Genomic_DNA"/>
</dbReference>
<reference evidence="1 2" key="1">
    <citation type="submission" date="2017-04" db="EMBL/GenBank/DDBJ databases">
        <authorList>
            <person name="Afonso C.L."/>
            <person name="Miller P.J."/>
            <person name="Scott M.A."/>
            <person name="Spackman E."/>
            <person name="Goraichik I."/>
            <person name="Dimitrov K.M."/>
            <person name="Suarez D.L."/>
            <person name="Swayne D.E."/>
        </authorList>
    </citation>
    <scope>NUCLEOTIDE SEQUENCE [LARGE SCALE GENOMIC DNA]</scope>
    <source>
        <strain evidence="1 2">DSM 23236</strain>
    </source>
</reference>
<organism evidence="1 2">
    <name type="scientific">Andreprevotia lacus DSM 23236</name>
    <dbReference type="NCBI Taxonomy" id="1121001"/>
    <lineage>
        <taxon>Bacteria</taxon>
        <taxon>Pseudomonadati</taxon>
        <taxon>Pseudomonadota</taxon>
        <taxon>Betaproteobacteria</taxon>
        <taxon>Neisseriales</taxon>
        <taxon>Chitinibacteraceae</taxon>
        <taxon>Andreprevotia</taxon>
    </lineage>
</organism>